<reference evidence="3 4" key="1">
    <citation type="submission" date="2017-12" db="EMBL/GenBank/DDBJ databases">
        <title>Comparative genomics of Botrytis spp.</title>
        <authorList>
            <person name="Valero-Jimenez C.A."/>
            <person name="Tapia P."/>
            <person name="Veloso J."/>
            <person name="Silva-Moreno E."/>
            <person name="Staats M."/>
            <person name="Valdes J.H."/>
            <person name="Van Kan J.A.L."/>
        </authorList>
    </citation>
    <scope>NUCLEOTIDE SEQUENCE [LARGE SCALE GENOMIC DNA]</scope>
    <source>
        <strain evidence="3 4">Be9601</strain>
    </source>
</reference>
<gene>
    <name evidence="3" type="ORF">BELL_0379g00120</name>
</gene>
<feature type="coiled-coil region" evidence="1">
    <location>
        <begin position="78"/>
        <end position="105"/>
    </location>
</feature>
<organism evidence="3 4">
    <name type="scientific">Botrytis elliptica</name>
    <dbReference type="NCBI Taxonomy" id="278938"/>
    <lineage>
        <taxon>Eukaryota</taxon>
        <taxon>Fungi</taxon>
        <taxon>Dikarya</taxon>
        <taxon>Ascomycota</taxon>
        <taxon>Pezizomycotina</taxon>
        <taxon>Leotiomycetes</taxon>
        <taxon>Helotiales</taxon>
        <taxon>Sclerotiniaceae</taxon>
        <taxon>Botrytis</taxon>
    </lineage>
</organism>
<evidence type="ECO:0000313" key="4">
    <source>
        <dbReference type="Proteomes" id="UP000297229"/>
    </source>
</evidence>
<dbReference type="Proteomes" id="UP000297229">
    <property type="component" value="Unassembled WGS sequence"/>
</dbReference>
<keyword evidence="1" id="KW-0175">Coiled coil</keyword>
<accession>A0A4Z1JPS3</accession>
<protein>
    <submittedName>
        <fullName evidence="3">Uncharacterized protein</fullName>
    </submittedName>
</protein>
<feature type="region of interest" description="Disordered" evidence="2">
    <location>
        <begin position="25"/>
        <end position="78"/>
    </location>
</feature>
<evidence type="ECO:0000256" key="2">
    <source>
        <dbReference type="SAM" id="MobiDB-lite"/>
    </source>
</evidence>
<keyword evidence="4" id="KW-1185">Reference proteome</keyword>
<sequence>MSDTVEASMQEPQPPQVDAVTEKLEDLTLGNDSDEACDKPEVSDSSSESSPPPTCSKPMAPGYNVPEATIQEPQPPAVDEITKRLDKLKVAKEREENQGEDAEVDEADEVTEAQAIIERIRAHPRRKKLGLRVQALMSNELWSMRWQGAGAELSQMFCRGLKRETSLSFKYFKIGSKTKLQTVAS</sequence>
<comment type="caution">
    <text evidence="3">The sequence shown here is derived from an EMBL/GenBank/DDBJ whole genome shotgun (WGS) entry which is preliminary data.</text>
</comment>
<evidence type="ECO:0000256" key="1">
    <source>
        <dbReference type="SAM" id="Coils"/>
    </source>
</evidence>
<dbReference type="EMBL" id="PQXM01000377">
    <property type="protein sequence ID" value="TGO73232.1"/>
    <property type="molecule type" value="Genomic_DNA"/>
</dbReference>
<dbReference type="AlphaFoldDB" id="A0A4Z1JPS3"/>
<proteinExistence type="predicted"/>
<evidence type="ECO:0000313" key="3">
    <source>
        <dbReference type="EMBL" id="TGO73232.1"/>
    </source>
</evidence>
<name>A0A4Z1JPS3_9HELO</name>